<feature type="domain" description="Ppx/GppA phosphatase N-terminal" evidence="11">
    <location>
        <begin position="32"/>
        <end position="316"/>
    </location>
</feature>
<dbReference type="AlphaFoldDB" id="A0AA48KQQ8"/>
<protein>
    <recommendedName>
        <fullName evidence="6">Exopolyphosphatase</fullName>
        <ecNumber evidence="5">3.6.1.11</ecNumber>
    </recommendedName>
</protein>
<dbReference type="Gene3D" id="1.10.3210.10">
    <property type="entry name" value="Hypothetical protein af1432"/>
    <property type="match status" value="1"/>
</dbReference>
<accession>A0AA48KQQ8</accession>
<keyword evidence="8" id="KW-0378">Hydrolase</keyword>
<evidence type="ECO:0000256" key="5">
    <source>
        <dbReference type="ARBA" id="ARBA00012451"/>
    </source>
</evidence>
<dbReference type="GO" id="GO:0005886">
    <property type="term" value="C:plasma membrane"/>
    <property type="evidence" value="ECO:0007669"/>
    <property type="project" value="UniProtKB-SubCell"/>
</dbReference>
<gene>
    <name evidence="13" type="primary">ppx</name>
    <name evidence="13" type="ORF">MACH26_08330</name>
</gene>
<evidence type="ECO:0000256" key="4">
    <source>
        <dbReference type="ARBA" id="ARBA00011738"/>
    </source>
</evidence>
<evidence type="ECO:0000259" key="11">
    <source>
        <dbReference type="Pfam" id="PF02541"/>
    </source>
</evidence>
<dbReference type="FunFam" id="3.30.420.40:FF:000023">
    <property type="entry name" value="Guanosine-5'-triphosphate,3'-diphosphate pyrophosphatase"/>
    <property type="match status" value="1"/>
</dbReference>
<name>A0AA48KQQ8_9ALTE</name>
<dbReference type="EMBL" id="AP027272">
    <property type="protein sequence ID" value="BDX05312.1"/>
    <property type="molecule type" value="Genomic_DNA"/>
</dbReference>
<comment type="similarity">
    <text evidence="3">Belongs to the GppA/Ppx family.</text>
</comment>
<dbReference type="InterPro" id="IPR030673">
    <property type="entry name" value="PyroPPase_GppA_Ppx"/>
</dbReference>
<dbReference type="Proteomes" id="UP001333710">
    <property type="component" value="Chromosome"/>
</dbReference>
<comment type="subunit">
    <text evidence="4">Homodimer.</text>
</comment>
<organism evidence="13 14">
    <name type="scientific">Planctobacterium marinum</name>
    <dbReference type="NCBI Taxonomy" id="1631968"/>
    <lineage>
        <taxon>Bacteria</taxon>
        <taxon>Pseudomonadati</taxon>
        <taxon>Pseudomonadota</taxon>
        <taxon>Gammaproteobacteria</taxon>
        <taxon>Alteromonadales</taxon>
        <taxon>Alteromonadaceae</taxon>
        <taxon>Planctobacterium</taxon>
    </lineage>
</organism>
<dbReference type="Gene3D" id="3.30.420.40">
    <property type="match status" value="1"/>
</dbReference>
<dbReference type="PIRSF" id="PIRSF001267">
    <property type="entry name" value="Pyrophosphatase_GppA_Ppx"/>
    <property type="match status" value="1"/>
</dbReference>
<evidence type="ECO:0000256" key="7">
    <source>
        <dbReference type="ARBA" id="ARBA00022475"/>
    </source>
</evidence>
<dbReference type="SUPFAM" id="SSF109604">
    <property type="entry name" value="HD-domain/PDEase-like"/>
    <property type="match status" value="1"/>
</dbReference>
<comment type="cofactor">
    <cofactor evidence="1">
        <name>Mg(2+)</name>
        <dbReference type="ChEBI" id="CHEBI:18420"/>
    </cofactor>
</comment>
<dbReference type="InterPro" id="IPR003695">
    <property type="entry name" value="Ppx_GppA_N"/>
</dbReference>
<dbReference type="Pfam" id="PF02541">
    <property type="entry name" value="Ppx-GppA"/>
    <property type="match status" value="1"/>
</dbReference>
<comment type="catalytic activity">
    <reaction evidence="10">
        <text>[phosphate](n) + H2O = [phosphate](n-1) + phosphate + H(+)</text>
        <dbReference type="Rhea" id="RHEA:21528"/>
        <dbReference type="Rhea" id="RHEA-COMP:9859"/>
        <dbReference type="Rhea" id="RHEA-COMP:14279"/>
        <dbReference type="ChEBI" id="CHEBI:15377"/>
        <dbReference type="ChEBI" id="CHEBI:15378"/>
        <dbReference type="ChEBI" id="CHEBI:16838"/>
        <dbReference type="ChEBI" id="CHEBI:43474"/>
        <dbReference type="EC" id="3.6.1.11"/>
    </reaction>
</comment>
<comment type="subcellular location">
    <subcellularLocation>
        <location evidence="2">Cell membrane</location>
        <topology evidence="2">Peripheral membrane protein</topology>
    </subcellularLocation>
</comment>
<evidence type="ECO:0000256" key="10">
    <source>
        <dbReference type="ARBA" id="ARBA00047607"/>
    </source>
</evidence>
<evidence type="ECO:0000256" key="8">
    <source>
        <dbReference type="ARBA" id="ARBA00022801"/>
    </source>
</evidence>
<evidence type="ECO:0000256" key="1">
    <source>
        <dbReference type="ARBA" id="ARBA00001946"/>
    </source>
</evidence>
<sequence>MTDLEDALAGVDSREVTPVAALDIGSNSFHLVVARIMAGSVQILHRVKQKVRLADGLDDDGMLSKEAIERGMAALEECKESMLGFKPEKVRIVATYTLRKAINSGEFISAAKKILPYPVEVISGVEEARLIYQGVAHTNAASGNRLVVDIGGGSTEFIVGEGFDPLLMRSLSMGCVNFTQRFFADEELKEKAFQKAITAAHQELELISDKYRAMGWDVCIGTSGTIKTLANVCAELEGRSEPAKITKDNLKQLIKHCCEAGKVSKLNLSAITEDRLPVFAAGLAVLMAVFESLDITEMEYSSAALREGVLYEMEDRLMHHDIRQRTAESIATRYDVDIHQARRVLQTTSSLLQQVADDWQLQEPELQSILGWAALLHEVGLQINSRRVQHHSAYILTHADLPGFNQEQQSLLATLVACHRKKFNADDIPKFEQFQREHVYALISLLRIGVLLNIKRQDNLLPEMNAKVDDDKLHLIFADSWLENKPLIEADLGVEAGRQESLGITLSFA</sequence>
<dbReference type="Gene3D" id="3.30.420.150">
    <property type="entry name" value="Exopolyphosphatase. Domain 2"/>
    <property type="match status" value="1"/>
</dbReference>
<evidence type="ECO:0000256" key="2">
    <source>
        <dbReference type="ARBA" id="ARBA00004202"/>
    </source>
</evidence>
<dbReference type="EC" id="3.6.1.11" evidence="5"/>
<dbReference type="PANTHER" id="PTHR30005">
    <property type="entry name" value="EXOPOLYPHOSPHATASE"/>
    <property type="match status" value="1"/>
</dbReference>
<evidence type="ECO:0000259" key="12">
    <source>
        <dbReference type="Pfam" id="PF21447"/>
    </source>
</evidence>
<feature type="domain" description="Ppx/GppA phosphatase C-terminal" evidence="12">
    <location>
        <begin position="322"/>
        <end position="495"/>
    </location>
</feature>
<keyword evidence="9" id="KW-0472">Membrane</keyword>
<evidence type="ECO:0000256" key="6">
    <source>
        <dbReference type="ARBA" id="ARBA00020416"/>
    </source>
</evidence>
<reference evidence="13" key="1">
    <citation type="submission" date="2023-01" db="EMBL/GenBank/DDBJ databases">
        <title>Complete genome sequence of Planctobacterium marinum strain Dej080120_11.</title>
        <authorList>
            <person name="Ueki S."/>
            <person name="Maruyama F."/>
        </authorList>
    </citation>
    <scope>NUCLEOTIDE SEQUENCE</scope>
    <source>
        <strain evidence="13">Dej080120_11</strain>
    </source>
</reference>
<dbReference type="InterPro" id="IPR022371">
    <property type="entry name" value="Exopolyphosphatase"/>
</dbReference>
<dbReference type="InterPro" id="IPR050273">
    <property type="entry name" value="GppA/Ppx_hydrolase"/>
</dbReference>
<dbReference type="RefSeq" id="WP_338291279.1">
    <property type="nucleotide sequence ID" value="NZ_AP027272.1"/>
</dbReference>
<dbReference type="InterPro" id="IPR043129">
    <property type="entry name" value="ATPase_NBD"/>
</dbReference>
<keyword evidence="14" id="KW-1185">Reference proteome</keyword>
<dbReference type="InterPro" id="IPR048950">
    <property type="entry name" value="Ppx_GppA_C"/>
</dbReference>
<dbReference type="FunFam" id="3.30.420.150:FF:000001">
    <property type="entry name" value="Guanosine-5'-triphosphate,3'-diphosphate pyrophosphatase"/>
    <property type="match status" value="1"/>
</dbReference>
<dbReference type="NCBIfam" id="TIGR03706">
    <property type="entry name" value="exo_poly_only"/>
    <property type="match status" value="1"/>
</dbReference>
<evidence type="ECO:0000256" key="9">
    <source>
        <dbReference type="ARBA" id="ARBA00023136"/>
    </source>
</evidence>
<proteinExistence type="inferred from homology"/>
<dbReference type="KEGG" id="pmaw:MACH26_08330"/>
<evidence type="ECO:0000313" key="14">
    <source>
        <dbReference type="Proteomes" id="UP001333710"/>
    </source>
</evidence>
<keyword evidence="7" id="KW-1003">Cell membrane</keyword>
<dbReference type="Pfam" id="PF21447">
    <property type="entry name" value="Ppx-GppA_III"/>
    <property type="match status" value="1"/>
</dbReference>
<dbReference type="SUPFAM" id="SSF53067">
    <property type="entry name" value="Actin-like ATPase domain"/>
    <property type="match status" value="2"/>
</dbReference>
<evidence type="ECO:0000313" key="13">
    <source>
        <dbReference type="EMBL" id="BDX05312.1"/>
    </source>
</evidence>
<dbReference type="GO" id="GO:0004309">
    <property type="term" value="F:exopolyphosphatase activity"/>
    <property type="evidence" value="ECO:0007669"/>
    <property type="project" value="UniProtKB-EC"/>
</dbReference>
<evidence type="ECO:0000256" key="3">
    <source>
        <dbReference type="ARBA" id="ARBA00007125"/>
    </source>
</evidence>
<dbReference type="PANTHER" id="PTHR30005:SF14">
    <property type="entry name" value="EXOPOLYPHOSPHATASE"/>
    <property type="match status" value="1"/>
</dbReference>
<dbReference type="GO" id="GO:0006798">
    <property type="term" value="P:polyphosphate catabolic process"/>
    <property type="evidence" value="ECO:0007669"/>
    <property type="project" value="TreeGrafter"/>
</dbReference>